<feature type="transmembrane region" description="Helical" evidence="16">
    <location>
        <begin position="50"/>
        <end position="67"/>
    </location>
</feature>
<dbReference type="InterPro" id="IPR000700">
    <property type="entry name" value="PAS-assoc_C"/>
</dbReference>
<dbReference type="InterPro" id="IPR008207">
    <property type="entry name" value="Sig_transdc_His_kin_Hpt_dom"/>
</dbReference>
<proteinExistence type="predicted"/>
<evidence type="ECO:0000259" key="21">
    <source>
        <dbReference type="PROSITE" id="PS50894"/>
    </source>
</evidence>
<dbReference type="PROSITE" id="PS50894">
    <property type="entry name" value="HPT"/>
    <property type="match status" value="1"/>
</dbReference>
<keyword evidence="8 16" id="KW-0812">Transmembrane</keyword>
<evidence type="ECO:0000256" key="5">
    <source>
        <dbReference type="ARBA" id="ARBA00022519"/>
    </source>
</evidence>
<evidence type="ECO:0000256" key="13">
    <source>
        <dbReference type="ARBA" id="ARBA00023136"/>
    </source>
</evidence>
<evidence type="ECO:0000256" key="11">
    <source>
        <dbReference type="ARBA" id="ARBA00022989"/>
    </source>
</evidence>
<evidence type="ECO:0000256" key="16">
    <source>
        <dbReference type="SAM" id="Phobius"/>
    </source>
</evidence>
<dbReference type="SMART" id="SM00387">
    <property type="entry name" value="HATPase_c"/>
    <property type="match status" value="1"/>
</dbReference>
<dbReference type="Pfam" id="PF00072">
    <property type="entry name" value="Response_reg"/>
    <property type="match status" value="1"/>
</dbReference>
<dbReference type="Pfam" id="PF05227">
    <property type="entry name" value="CHASE3"/>
    <property type="match status" value="1"/>
</dbReference>
<comment type="subcellular location">
    <subcellularLocation>
        <location evidence="2">Cell inner membrane</location>
        <topology evidence="2">Multi-pass membrane protein</topology>
    </subcellularLocation>
</comment>
<evidence type="ECO:0000259" key="17">
    <source>
        <dbReference type="PROSITE" id="PS50109"/>
    </source>
</evidence>
<dbReference type="SUPFAM" id="SSF55874">
    <property type="entry name" value="ATPase domain of HSP90 chaperone/DNA topoisomerase II/histidine kinase"/>
    <property type="match status" value="1"/>
</dbReference>
<evidence type="ECO:0000256" key="1">
    <source>
        <dbReference type="ARBA" id="ARBA00000085"/>
    </source>
</evidence>
<dbReference type="PANTHER" id="PTHR43047">
    <property type="entry name" value="TWO-COMPONENT HISTIDINE PROTEIN KINASE"/>
    <property type="match status" value="1"/>
</dbReference>
<gene>
    <name evidence="22" type="ORF">A9404_02225</name>
</gene>
<dbReference type="PROSITE" id="PS50113">
    <property type="entry name" value="PAC"/>
    <property type="match status" value="1"/>
</dbReference>
<evidence type="ECO:0000259" key="20">
    <source>
        <dbReference type="PROSITE" id="PS50113"/>
    </source>
</evidence>
<feature type="transmembrane region" description="Helical" evidence="16">
    <location>
        <begin position="182"/>
        <end position="202"/>
    </location>
</feature>
<dbReference type="FunFam" id="3.30.565.10:FF:000010">
    <property type="entry name" value="Sensor histidine kinase RcsC"/>
    <property type="match status" value="1"/>
</dbReference>
<evidence type="ECO:0000256" key="7">
    <source>
        <dbReference type="ARBA" id="ARBA00022679"/>
    </source>
</evidence>
<dbReference type="CDD" id="cd19410">
    <property type="entry name" value="HK9-like_sensor"/>
    <property type="match status" value="1"/>
</dbReference>
<dbReference type="GO" id="GO:0005886">
    <property type="term" value="C:plasma membrane"/>
    <property type="evidence" value="ECO:0007669"/>
    <property type="project" value="UniProtKB-SubCell"/>
</dbReference>
<evidence type="ECO:0000259" key="19">
    <source>
        <dbReference type="PROSITE" id="PS50112"/>
    </source>
</evidence>
<dbReference type="Gene3D" id="1.10.287.130">
    <property type="match status" value="1"/>
</dbReference>
<evidence type="ECO:0000259" key="18">
    <source>
        <dbReference type="PROSITE" id="PS50110"/>
    </source>
</evidence>
<keyword evidence="11 16" id="KW-1133">Transmembrane helix</keyword>
<dbReference type="EC" id="2.7.13.3" evidence="3"/>
<dbReference type="AlphaFoldDB" id="A0A191ZER1"/>
<keyword evidence="7" id="KW-0808">Transferase</keyword>
<reference evidence="22 23" key="1">
    <citation type="submission" date="2016-06" db="EMBL/GenBank/DDBJ databases">
        <title>Insight into the functional genes involving in sulfur oxidation in Pearl River water.</title>
        <authorList>
            <person name="Luo J."/>
            <person name="Tan X."/>
            <person name="Lin W."/>
        </authorList>
    </citation>
    <scope>NUCLEOTIDE SEQUENCE [LARGE SCALE GENOMIC DNA]</scope>
    <source>
        <strain evidence="22 23">LS2</strain>
    </source>
</reference>
<dbReference type="Gene3D" id="3.40.50.2300">
    <property type="match status" value="1"/>
</dbReference>
<dbReference type="CDD" id="cd00082">
    <property type="entry name" value="HisKA"/>
    <property type="match status" value="1"/>
</dbReference>
<dbReference type="CDD" id="cd17546">
    <property type="entry name" value="REC_hyHK_CKI1_RcsC-like"/>
    <property type="match status" value="1"/>
</dbReference>
<dbReference type="STRING" id="1860122.A9404_02225"/>
<protein>
    <recommendedName>
        <fullName evidence="3">histidine kinase</fullName>
        <ecNumber evidence="3">2.7.13.3</ecNumber>
    </recommendedName>
</protein>
<keyword evidence="10" id="KW-0067">ATP-binding</keyword>
<evidence type="ECO:0000256" key="8">
    <source>
        <dbReference type="ARBA" id="ARBA00022692"/>
    </source>
</evidence>
<dbReference type="Pfam" id="PF13426">
    <property type="entry name" value="PAS_9"/>
    <property type="match status" value="1"/>
</dbReference>
<dbReference type="SMART" id="SM00091">
    <property type="entry name" value="PAS"/>
    <property type="match status" value="1"/>
</dbReference>
<dbReference type="CDD" id="cd00130">
    <property type="entry name" value="PAS"/>
    <property type="match status" value="1"/>
</dbReference>
<keyword evidence="12" id="KW-0902">Two-component regulatory system</keyword>
<evidence type="ECO:0000256" key="12">
    <source>
        <dbReference type="ARBA" id="ARBA00023012"/>
    </source>
</evidence>
<dbReference type="InterPro" id="IPR036890">
    <property type="entry name" value="HATPase_C_sf"/>
</dbReference>
<feature type="domain" description="Histidine kinase" evidence="17">
    <location>
        <begin position="573"/>
        <end position="794"/>
    </location>
</feature>
<dbReference type="InterPro" id="IPR000014">
    <property type="entry name" value="PAS"/>
</dbReference>
<dbReference type="InterPro" id="IPR004358">
    <property type="entry name" value="Sig_transdc_His_kin-like_C"/>
</dbReference>
<dbReference type="Pfam" id="PF00512">
    <property type="entry name" value="HisKA"/>
    <property type="match status" value="1"/>
</dbReference>
<dbReference type="CDD" id="cd00088">
    <property type="entry name" value="HPT"/>
    <property type="match status" value="1"/>
</dbReference>
<feature type="modified residue" description="Phosphohistidine" evidence="14">
    <location>
        <position position="1022"/>
    </location>
</feature>
<sequence length="1087" mass="120441">MKSEAGPKNFPNYAAMTTLVLGIIVLYGWAFDIPLLKSVLPGAVEMKANTAIGLILSALALWLLNDSPSRRHIRLGQTLALCVTILGLATLGEYLFGWQLGIDELLFRDTASAFNRIPGRMSPYSTVVFTLTGIALLTLPVRSQRPLMWTTAVTVIAIGMISFLGYLWNASELVTDRVLPPVAVNTAIAFILIGLGIIRAGWTSHRIQRTSMELKIIASFLGTFIVLVLMGGFTYRTGVAYEQSAKLVGYTQIIRSRLGELYGAISDIESGQRSYLLTGKQKYKAQYQSDITQLYVDRQKLEELVADHSEQTHNLAELWPLIDHRIGLLERHRTIFESEGLPTASKAIADEDGNETMRRIRQLTNHMDRVELNLLSEREAAMTQKRQITLIALLATLAVATLILGLLFVGIRREILARANAETKAQHSATRISTILDTVVDGIITVNSAGIIETFNPAAERIFGYSSREAIGQNLSQFIARRVGDNPDMKPNDLITPDDVRIGNNEQEYVGRRKDSTEFPMTFSISEMVIGTDRYFTGIIQDITTRKRAEQVLIEAKERAELANQAKDSFMATMSHEIRTPLTGMLGMLELLSLSRLDNQQKSTLNIAWESGRNLLRIVSDILDWSKIQAGKLQLVPQPVSLAQLLLDVVNTYSRVASTKNLILWQHLDEHIAPAHIVDPLRLSQVLNNFVSNAIKFTPHGEIELFAERIEHADKQETIRFSVKDTGIGIRKENQAHLFQRYRQATADTARMYGGTGLGLSISRRLAELMGGTVDLISEPGKGSTFRVTLTLPIANEPPSTLETLHPEVARSAIEPLYTDGIAAPRILAVDDHPINRELLASQLKLLGVHVDTAENGATALDMWQTGRFNLIITDCHMPEMDGYAFTRRLRQFEQKGGLMRTPVLAWTANALSDEIECCQAAGMDDLLVKPVDLAQLRKHLKKWLIDEVPTTGAAAAPHLMIPDKTETPEPIDHAVLNLIVPGAADQRAVLDNFHLHIHADMRSLLDYAELGDSREIVQIAHRMKGSSRMVGATELAAACASIETTAKSANMGAIWREIPVLHQALEQFDAYLQQNAEPRGISSECP</sequence>
<keyword evidence="4" id="KW-1003">Cell membrane</keyword>
<dbReference type="InterPro" id="IPR003661">
    <property type="entry name" value="HisK_dim/P_dom"/>
</dbReference>
<dbReference type="GO" id="GO:0000155">
    <property type="term" value="F:phosphorelay sensor kinase activity"/>
    <property type="evidence" value="ECO:0007669"/>
    <property type="project" value="InterPro"/>
</dbReference>
<dbReference type="PROSITE" id="PS50109">
    <property type="entry name" value="HIS_KIN"/>
    <property type="match status" value="1"/>
</dbReference>
<evidence type="ECO:0000256" key="9">
    <source>
        <dbReference type="ARBA" id="ARBA00022777"/>
    </source>
</evidence>
<feature type="transmembrane region" description="Helical" evidence="16">
    <location>
        <begin position="12"/>
        <end position="30"/>
    </location>
</feature>
<dbReference type="SUPFAM" id="SSF55785">
    <property type="entry name" value="PYP-like sensor domain (PAS domain)"/>
    <property type="match status" value="1"/>
</dbReference>
<dbReference type="PROSITE" id="PS50112">
    <property type="entry name" value="PAS"/>
    <property type="match status" value="1"/>
</dbReference>
<dbReference type="Gene3D" id="3.30.450.20">
    <property type="entry name" value="PAS domain"/>
    <property type="match status" value="1"/>
</dbReference>
<evidence type="ECO:0000256" key="3">
    <source>
        <dbReference type="ARBA" id="ARBA00012438"/>
    </source>
</evidence>
<dbReference type="InterPro" id="IPR035965">
    <property type="entry name" value="PAS-like_dom_sf"/>
</dbReference>
<dbReference type="InterPro" id="IPR036641">
    <property type="entry name" value="HPT_dom_sf"/>
</dbReference>
<feature type="domain" description="HPt" evidence="21">
    <location>
        <begin position="983"/>
        <end position="1076"/>
    </location>
</feature>
<keyword evidence="13 16" id="KW-0472">Membrane</keyword>
<evidence type="ECO:0000256" key="10">
    <source>
        <dbReference type="ARBA" id="ARBA00022840"/>
    </source>
</evidence>
<feature type="transmembrane region" description="Helical" evidence="16">
    <location>
        <begin position="79"/>
        <end position="101"/>
    </location>
</feature>
<dbReference type="Gene3D" id="3.30.565.10">
    <property type="entry name" value="Histidine kinase-like ATPase, C-terminal domain"/>
    <property type="match status" value="1"/>
</dbReference>
<feature type="modified residue" description="4-aspartylphosphate" evidence="15">
    <location>
        <position position="875"/>
    </location>
</feature>
<dbReference type="PRINTS" id="PR00344">
    <property type="entry name" value="BCTRLSENSOR"/>
</dbReference>
<evidence type="ECO:0000256" key="4">
    <source>
        <dbReference type="ARBA" id="ARBA00022475"/>
    </source>
</evidence>
<accession>A0A191ZER1</accession>
<feature type="domain" description="PAS" evidence="19">
    <location>
        <begin position="428"/>
        <end position="499"/>
    </location>
</feature>
<keyword evidence="9" id="KW-0418">Kinase</keyword>
<dbReference type="InterPro" id="IPR036097">
    <property type="entry name" value="HisK_dim/P_sf"/>
</dbReference>
<evidence type="ECO:0000256" key="6">
    <source>
        <dbReference type="ARBA" id="ARBA00022553"/>
    </source>
</evidence>
<feature type="domain" description="PAC" evidence="20">
    <location>
        <begin position="505"/>
        <end position="555"/>
    </location>
</feature>
<evidence type="ECO:0000256" key="15">
    <source>
        <dbReference type="PROSITE-ProRule" id="PRU00169"/>
    </source>
</evidence>
<dbReference type="SUPFAM" id="SSF47384">
    <property type="entry name" value="Homodimeric domain of signal transducing histidine kinase"/>
    <property type="match status" value="1"/>
</dbReference>
<evidence type="ECO:0000256" key="14">
    <source>
        <dbReference type="PROSITE-ProRule" id="PRU00110"/>
    </source>
</evidence>
<dbReference type="PANTHER" id="PTHR43047:SF64">
    <property type="entry name" value="HISTIDINE KINASE CONTAINING CHEY-HOMOLOGOUS RECEIVER DOMAIN AND PAS DOMAIN-RELATED"/>
    <property type="match status" value="1"/>
</dbReference>
<evidence type="ECO:0000256" key="2">
    <source>
        <dbReference type="ARBA" id="ARBA00004429"/>
    </source>
</evidence>
<name>A0A191ZER1_9GAMM</name>
<dbReference type="CDD" id="cd16922">
    <property type="entry name" value="HATPase_EvgS-ArcB-TorS-like"/>
    <property type="match status" value="1"/>
</dbReference>
<keyword evidence="6 15" id="KW-0597">Phosphoprotein</keyword>
<dbReference type="SMART" id="SM00448">
    <property type="entry name" value="REC"/>
    <property type="match status" value="1"/>
</dbReference>
<dbReference type="EMBL" id="CP016027">
    <property type="protein sequence ID" value="ANJ66352.1"/>
    <property type="molecule type" value="Genomic_DNA"/>
</dbReference>
<organism evidence="22 23">
    <name type="scientific">Halothiobacillus diazotrophicus</name>
    <dbReference type="NCBI Taxonomy" id="1860122"/>
    <lineage>
        <taxon>Bacteria</taxon>
        <taxon>Pseudomonadati</taxon>
        <taxon>Pseudomonadota</taxon>
        <taxon>Gammaproteobacteria</taxon>
        <taxon>Chromatiales</taxon>
        <taxon>Halothiobacillaceae</taxon>
        <taxon>Halothiobacillus</taxon>
    </lineage>
</organism>
<evidence type="ECO:0000313" key="22">
    <source>
        <dbReference type="EMBL" id="ANJ66352.1"/>
    </source>
</evidence>
<dbReference type="Proteomes" id="UP000078596">
    <property type="component" value="Chromosome"/>
</dbReference>
<dbReference type="SUPFAM" id="SSF52172">
    <property type="entry name" value="CheY-like"/>
    <property type="match status" value="1"/>
</dbReference>
<feature type="transmembrane region" description="Helical" evidence="16">
    <location>
        <begin position="214"/>
        <end position="235"/>
    </location>
</feature>
<keyword evidence="5" id="KW-0997">Cell inner membrane</keyword>
<comment type="catalytic activity">
    <reaction evidence="1">
        <text>ATP + protein L-histidine = ADP + protein N-phospho-L-histidine.</text>
        <dbReference type="EC" id="2.7.13.3"/>
    </reaction>
</comment>
<dbReference type="Pfam" id="PF01627">
    <property type="entry name" value="Hpt"/>
    <property type="match status" value="1"/>
</dbReference>
<dbReference type="InterPro" id="IPR003594">
    <property type="entry name" value="HATPase_dom"/>
</dbReference>
<dbReference type="SUPFAM" id="SSF47226">
    <property type="entry name" value="Histidine-containing phosphotransfer domain, HPT domain"/>
    <property type="match status" value="1"/>
</dbReference>
<dbReference type="Gene3D" id="1.20.120.160">
    <property type="entry name" value="HPT domain"/>
    <property type="match status" value="1"/>
</dbReference>
<keyword evidence="10" id="KW-0547">Nucleotide-binding</keyword>
<dbReference type="InterPro" id="IPR011006">
    <property type="entry name" value="CheY-like_superfamily"/>
</dbReference>
<keyword evidence="23" id="KW-1185">Reference proteome</keyword>
<dbReference type="KEGG" id="haz:A9404_02225"/>
<dbReference type="InterPro" id="IPR005467">
    <property type="entry name" value="His_kinase_dom"/>
</dbReference>
<dbReference type="InterPro" id="IPR007891">
    <property type="entry name" value="CHASE3"/>
</dbReference>
<feature type="transmembrane region" description="Helical" evidence="16">
    <location>
        <begin position="388"/>
        <end position="409"/>
    </location>
</feature>
<dbReference type="PROSITE" id="PS50110">
    <property type="entry name" value="RESPONSE_REGULATORY"/>
    <property type="match status" value="1"/>
</dbReference>
<dbReference type="InterPro" id="IPR001789">
    <property type="entry name" value="Sig_transdc_resp-reg_receiver"/>
</dbReference>
<dbReference type="SMART" id="SM00388">
    <property type="entry name" value="HisKA"/>
    <property type="match status" value="1"/>
</dbReference>
<evidence type="ECO:0000313" key="23">
    <source>
        <dbReference type="Proteomes" id="UP000078596"/>
    </source>
</evidence>
<dbReference type="NCBIfam" id="TIGR00229">
    <property type="entry name" value="sensory_box"/>
    <property type="match status" value="1"/>
</dbReference>
<feature type="transmembrane region" description="Helical" evidence="16">
    <location>
        <begin position="147"/>
        <end position="170"/>
    </location>
</feature>
<dbReference type="Pfam" id="PF02518">
    <property type="entry name" value="HATPase_c"/>
    <property type="match status" value="1"/>
</dbReference>
<feature type="domain" description="Response regulatory" evidence="18">
    <location>
        <begin position="826"/>
        <end position="945"/>
    </location>
</feature>